<keyword evidence="3" id="KW-1185">Reference proteome</keyword>
<feature type="region of interest" description="Disordered" evidence="1">
    <location>
        <begin position="329"/>
        <end position="389"/>
    </location>
</feature>
<dbReference type="GO" id="GO:0003824">
    <property type="term" value="F:catalytic activity"/>
    <property type="evidence" value="ECO:0007669"/>
    <property type="project" value="InterPro"/>
</dbReference>
<feature type="region of interest" description="Disordered" evidence="1">
    <location>
        <begin position="176"/>
        <end position="201"/>
    </location>
</feature>
<feature type="region of interest" description="Disordered" evidence="1">
    <location>
        <begin position="68"/>
        <end position="113"/>
    </location>
</feature>
<gene>
    <name evidence="2" type="ORF">HETSPECPRED_009460</name>
</gene>
<evidence type="ECO:0000313" key="3">
    <source>
        <dbReference type="Proteomes" id="UP000664521"/>
    </source>
</evidence>
<dbReference type="AlphaFoldDB" id="A0A8H3IDF5"/>
<evidence type="ECO:0008006" key="4">
    <source>
        <dbReference type="Google" id="ProtNLM"/>
    </source>
</evidence>
<dbReference type="GO" id="GO:0006139">
    <property type="term" value="P:nucleobase-containing compound metabolic process"/>
    <property type="evidence" value="ECO:0007669"/>
    <property type="project" value="UniProtKB-ARBA"/>
</dbReference>
<dbReference type="InterPro" id="IPR016193">
    <property type="entry name" value="Cytidine_deaminase-like"/>
</dbReference>
<dbReference type="Proteomes" id="UP000664521">
    <property type="component" value="Unassembled WGS sequence"/>
</dbReference>
<feature type="compositionally biased region" description="Basic and acidic residues" evidence="1">
    <location>
        <begin position="177"/>
        <end position="186"/>
    </location>
</feature>
<dbReference type="Gene3D" id="3.40.140.10">
    <property type="entry name" value="Cytidine Deaminase, domain 2"/>
    <property type="match status" value="1"/>
</dbReference>
<name>A0A8H3IDF5_9LECA</name>
<dbReference type="SUPFAM" id="SSF53927">
    <property type="entry name" value="Cytidine deaminase-like"/>
    <property type="match status" value="1"/>
</dbReference>
<evidence type="ECO:0000313" key="2">
    <source>
        <dbReference type="EMBL" id="CAF9909564.1"/>
    </source>
</evidence>
<protein>
    <recommendedName>
        <fullName evidence="4">CMP/dCMP-type deaminase domain-containing protein</fullName>
    </recommendedName>
</protein>
<reference evidence="2" key="1">
    <citation type="submission" date="2021-03" db="EMBL/GenBank/DDBJ databases">
        <authorList>
            <person name="Tagirdzhanova G."/>
        </authorList>
    </citation>
    <scope>NUCLEOTIDE SEQUENCE</scope>
</reference>
<organism evidence="2 3">
    <name type="scientific">Heterodermia speciosa</name>
    <dbReference type="NCBI Taxonomy" id="116794"/>
    <lineage>
        <taxon>Eukaryota</taxon>
        <taxon>Fungi</taxon>
        <taxon>Dikarya</taxon>
        <taxon>Ascomycota</taxon>
        <taxon>Pezizomycotina</taxon>
        <taxon>Lecanoromycetes</taxon>
        <taxon>OSLEUM clade</taxon>
        <taxon>Lecanoromycetidae</taxon>
        <taxon>Caliciales</taxon>
        <taxon>Physciaceae</taxon>
        <taxon>Heterodermia</taxon>
    </lineage>
</organism>
<comment type="caution">
    <text evidence="2">The sequence shown here is derived from an EMBL/GenBank/DDBJ whole genome shotgun (WGS) entry which is preliminary data.</text>
</comment>
<feature type="compositionally biased region" description="Polar residues" evidence="1">
    <location>
        <begin position="329"/>
        <end position="342"/>
    </location>
</feature>
<proteinExistence type="predicted"/>
<accession>A0A8H3IDF5</accession>
<evidence type="ECO:0000256" key="1">
    <source>
        <dbReference type="SAM" id="MobiDB-lite"/>
    </source>
</evidence>
<dbReference type="OrthoDB" id="9972196at2759"/>
<sequence>MSRNDTYLSLCLEQASLSPLHFRHGAIVVRGGKVIGKGYNDYRSGYNGGAESTGKLSSALHSQGVITDDSKLENLKSPHLPAGSGDEASSKNKSFDSQNHAPGTGGGSLANTPLSMHSEMMAINSALSRSSAIACQGTARSTQWLQKPCFKLPSRSKRQTRLQHLQGYADAVCPDEDERKATSERRGKSHVQQPLQHYPEDYYNVKKKEGENNVSKRQNTGCNDAHPHAHINYLKFQTSRQLTNDNNEKHRNQFLYGIHNSRHKKAQDAVHLQSQQTTSALVVPENRIWSKSHHVAERIKDSRLHGADLYVARLGRAGKVNQYECSCQNDQADSVNETTTAGESRELSTAESSSSTRMQPLTGSLHDELRFPTPRKPRRAASKAESSVQQATATYSRPCYRCISYMHSAGVKRVFWTNAQGEWEGGKVRELADALENPEPARSNSGSTRSLGGGSVYVTKSEVLILKGLR</sequence>
<dbReference type="EMBL" id="CAJPDS010000008">
    <property type="protein sequence ID" value="CAF9909564.1"/>
    <property type="molecule type" value="Genomic_DNA"/>
</dbReference>